<evidence type="ECO:0000313" key="6">
    <source>
        <dbReference type="EMBL" id="RGY19708.1"/>
    </source>
</evidence>
<dbReference type="InterPro" id="IPR013766">
    <property type="entry name" value="Thioredoxin_domain"/>
</dbReference>
<dbReference type="AlphaFoldDB" id="A0A413IQT4"/>
<dbReference type="InterPro" id="IPR012336">
    <property type="entry name" value="Thioredoxin-like_fold"/>
</dbReference>
<dbReference type="PANTHER" id="PTHR42852">
    <property type="entry name" value="THIOL:DISULFIDE INTERCHANGE PROTEIN DSBE"/>
    <property type="match status" value="1"/>
</dbReference>
<evidence type="ECO:0000256" key="2">
    <source>
        <dbReference type="ARBA" id="ARBA00022748"/>
    </source>
</evidence>
<feature type="domain" description="Thioredoxin" evidence="5">
    <location>
        <begin position="267"/>
        <end position="416"/>
    </location>
</feature>
<organism evidence="6 7">
    <name type="scientific">Butyricimonas virosa</name>
    <dbReference type="NCBI Taxonomy" id="544645"/>
    <lineage>
        <taxon>Bacteria</taxon>
        <taxon>Pseudomonadati</taxon>
        <taxon>Bacteroidota</taxon>
        <taxon>Bacteroidia</taxon>
        <taxon>Bacteroidales</taxon>
        <taxon>Odoribacteraceae</taxon>
        <taxon>Butyricimonas</taxon>
    </lineage>
</organism>
<dbReference type="PROSITE" id="PS51352">
    <property type="entry name" value="THIOREDOXIN_2"/>
    <property type="match status" value="1"/>
</dbReference>
<dbReference type="GO" id="GO:0030313">
    <property type="term" value="C:cell envelope"/>
    <property type="evidence" value="ECO:0007669"/>
    <property type="project" value="UniProtKB-SubCell"/>
</dbReference>
<dbReference type="PROSITE" id="PS00194">
    <property type="entry name" value="THIOREDOXIN_1"/>
    <property type="match status" value="1"/>
</dbReference>
<dbReference type="Pfam" id="PF14289">
    <property type="entry name" value="DUF4369"/>
    <property type="match status" value="1"/>
</dbReference>
<dbReference type="PANTHER" id="PTHR42852:SF6">
    <property type="entry name" value="THIOL:DISULFIDE INTERCHANGE PROTEIN DSBE"/>
    <property type="match status" value="1"/>
</dbReference>
<dbReference type="InterPro" id="IPR036249">
    <property type="entry name" value="Thioredoxin-like_sf"/>
</dbReference>
<dbReference type="OrthoDB" id="1081352at2"/>
<accession>A0A413IQT4</accession>
<dbReference type="InterPro" id="IPR050553">
    <property type="entry name" value="Thioredoxin_ResA/DsbE_sf"/>
</dbReference>
<evidence type="ECO:0000313" key="7">
    <source>
        <dbReference type="Proteomes" id="UP000286063"/>
    </source>
</evidence>
<dbReference type="InterPro" id="IPR025380">
    <property type="entry name" value="DUF4369"/>
</dbReference>
<keyword evidence="2" id="KW-0201">Cytochrome c-type biogenesis</keyword>
<dbReference type="CDD" id="cd02966">
    <property type="entry name" value="TlpA_like_family"/>
    <property type="match status" value="1"/>
</dbReference>
<dbReference type="Proteomes" id="UP000286063">
    <property type="component" value="Unassembled WGS sequence"/>
</dbReference>
<dbReference type="GO" id="GO:0017004">
    <property type="term" value="P:cytochrome complex assembly"/>
    <property type="evidence" value="ECO:0007669"/>
    <property type="project" value="UniProtKB-KW"/>
</dbReference>
<dbReference type="EMBL" id="QSCR01000005">
    <property type="protein sequence ID" value="RGY19708.1"/>
    <property type="molecule type" value="Genomic_DNA"/>
</dbReference>
<comment type="subcellular location">
    <subcellularLocation>
        <location evidence="1">Cell envelope</location>
    </subcellularLocation>
</comment>
<evidence type="ECO:0000256" key="3">
    <source>
        <dbReference type="ARBA" id="ARBA00023157"/>
    </source>
</evidence>
<sequence length="416" mass="48453">MENDRKRFLHFSQKSKRSYCNSKSPFMKHIIPQLLILGSIVSCNNKPMDHFVIRGSIPGAMDSTEITLAPHEDYKDRIKGYIINGKFELQGKMNTPAYCRLSMNNQDIVDKKKLKDEHLIKYTEIGFFAENGELTFQTPHIDSLPESFWRYDIRKEKNYTLKGSKAQDIFFRYQQQTIPLRHEIRTLERAYSENGRIEDFKTLQEQQSKLENLTKAFIQENRNLAVNLHLVEQLKKEPFTYDQAYLDELGELFTSYQDTCAGLQQFRQYLQQARAYVQGKALQEGEIITPDGEKTSLLSQLKKDRYTVIDFWASWCGPCRASFPHLREMYKKYGEKVTFISLSVDKDEKDWQKALGEEKLPWNQYLATPELIKTTHKDYDLTSIPTFLVIDPEGKIIFSGHSSGELETTLAAKCNI</sequence>
<protein>
    <submittedName>
        <fullName evidence="6">AhpC/TSA family protein</fullName>
    </submittedName>
</protein>
<evidence type="ECO:0000256" key="4">
    <source>
        <dbReference type="ARBA" id="ARBA00023284"/>
    </source>
</evidence>
<evidence type="ECO:0000259" key="5">
    <source>
        <dbReference type="PROSITE" id="PS51352"/>
    </source>
</evidence>
<evidence type="ECO:0000256" key="1">
    <source>
        <dbReference type="ARBA" id="ARBA00004196"/>
    </source>
</evidence>
<proteinExistence type="predicted"/>
<name>A0A413IQT4_9BACT</name>
<dbReference type="InterPro" id="IPR017937">
    <property type="entry name" value="Thioredoxin_CS"/>
</dbReference>
<gene>
    <name evidence="6" type="ORF">DXA50_04950</name>
</gene>
<dbReference type="Gene3D" id="3.40.30.10">
    <property type="entry name" value="Glutaredoxin"/>
    <property type="match status" value="1"/>
</dbReference>
<comment type="caution">
    <text evidence="6">The sequence shown here is derived from an EMBL/GenBank/DDBJ whole genome shotgun (WGS) entry which is preliminary data.</text>
</comment>
<keyword evidence="4" id="KW-0676">Redox-active center</keyword>
<reference evidence="6 7" key="1">
    <citation type="submission" date="2018-08" db="EMBL/GenBank/DDBJ databases">
        <title>A genome reference for cultivated species of the human gut microbiota.</title>
        <authorList>
            <person name="Zou Y."/>
            <person name="Xue W."/>
            <person name="Luo G."/>
        </authorList>
    </citation>
    <scope>NUCLEOTIDE SEQUENCE [LARGE SCALE GENOMIC DNA]</scope>
    <source>
        <strain evidence="6 7">OF02-7</strain>
    </source>
</reference>
<dbReference type="Pfam" id="PF13905">
    <property type="entry name" value="Thioredoxin_8"/>
    <property type="match status" value="1"/>
</dbReference>
<keyword evidence="3" id="KW-1015">Disulfide bond</keyword>
<dbReference type="SUPFAM" id="SSF52833">
    <property type="entry name" value="Thioredoxin-like"/>
    <property type="match status" value="1"/>
</dbReference>